<protein>
    <recommendedName>
        <fullName evidence="1">FeoB-type G domain-containing protein</fullName>
    </recommendedName>
</protein>
<accession>X1SMY3</accession>
<dbReference type="Gene3D" id="3.40.50.300">
    <property type="entry name" value="P-loop containing nucleotide triphosphate hydrolases"/>
    <property type="match status" value="1"/>
</dbReference>
<gene>
    <name evidence="2" type="ORF">S12H4_34871</name>
</gene>
<organism evidence="2">
    <name type="scientific">marine sediment metagenome</name>
    <dbReference type="NCBI Taxonomy" id="412755"/>
    <lineage>
        <taxon>unclassified sequences</taxon>
        <taxon>metagenomes</taxon>
        <taxon>ecological metagenomes</taxon>
    </lineage>
</organism>
<name>X1SMY3_9ZZZZ</name>
<feature type="non-terminal residue" evidence="2">
    <location>
        <position position="119"/>
    </location>
</feature>
<feature type="domain" description="FeoB-type G" evidence="1">
    <location>
        <begin position="13"/>
        <end position="119"/>
    </location>
</feature>
<dbReference type="PRINTS" id="PR00326">
    <property type="entry name" value="GTP1OBG"/>
</dbReference>
<dbReference type="GO" id="GO:0005525">
    <property type="term" value="F:GTP binding"/>
    <property type="evidence" value="ECO:0007669"/>
    <property type="project" value="InterPro"/>
</dbReference>
<dbReference type="GO" id="GO:0015093">
    <property type="term" value="F:ferrous iron transmembrane transporter activity"/>
    <property type="evidence" value="ECO:0007669"/>
    <property type="project" value="TreeGrafter"/>
</dbReference>
<dbReference type="InterPro" id="IPR030389">
    <property type="entry name" value="G_FEOB_dom"/>
</dbReference>
<dbReference type="AlphaFoldDB" id="X1SMY3"/>
<dbReference type="InterPro" id="IPR006073">
    <property type="entry name" value="GTP-bd"/>
</dbReference>
<dbReference type="SUPFAM" id="SSF52540">
    <property type="entry name" value="P-loop containing nucleoside triphosphate hydrolases"/>
    <property type="match status" value="1"/>
</dbReference>
<reference evidence="2" key="1">
    <citation type="journal article" date="2014" name="Front. Microbiol.">
        <title>High frequency of phylogenetically diverse reductive dehalogenase-homologous genes in deep subseafloor sedimentary metagenomes.</title>
        <authorList>
            <person name="Kawai M."/>
            <person name="Futagami T."/>
            <person name="Toyoda A."/>
            <person name="Takaki Y."/>
            <person name="Nishi S."/>
            <person name="Hori S."/>
            <person name="Arai W."/>
            <person name="Tsubouchi T."/>
            <person name="Morono Y."/>
            <person name="Uchiyama I."/>
            <person name="Ito T."/>
            <person name="Fujiyama A."/>
            <person name="Inagaki F."/>
            <person name="Takami H."/>
        </authorList>
    </citation>
    <scope>NUCLEOTIDE SEQUENCE</scope>
    <source>
        <strain evidence="2">Expedition CK06-06</strain>
    </source>
</reference>
<dbReference type="EMBL" id="BARW01020669">
    <property type="protein sequence ID" value="GAI94308.1"/>
    <property type="molecule type" value="Genomic_DNA"/>
</dbReference>
<dbReference type="PROSITE" id="PS51711">
    <property type="entry name" value="G_FEOB"/>
    <property type="match status" value="1"/>
</dbReference>
<dbReference type="GO" id="GO:0005886">
    <property type="term" value="C:plasma membrane"/>
    <property type="evidence" value="ECO:0007669"/>
    <property type="project" value="TreeGrafter"/>
</dbReference>
<proteinExistence type="predicted"/>
<comment type="caution">
    <text evidence="2">The sequence shown here is derived from an EMBL/GenBank/DDBJ whole genome shotgun (WGS) entry which is preliminary data.</text>
</comment>
<dbReference type="InterPro" id="IPR027417">
    <property type="entry name" value="P-loop_NTPase"/>
</dbReference>
<dbReference type="Pfam" id="PF02421">
    <property type="entry name" value="FeoB_N"/>
    <property type="match status" value="1"/>
</dbReference>
<evidence type="ECO:0000259" key="1">
    <source>
        <dbReference type="PROSITE" id="PS51711"/>
    </source>
</evidence>
<evidence type="ECO:0000313" key="2">
    <source>
        <dbReference type="EMBL" id="GAI94308.1"/>
    </source>
</evidence>
<sequence length="119" mass="13114">MHNHTAKTTDHAKQSLGLVGNPNVGKSVVFGYFTGRYVNVSNYPGTTVEITRGRMTGEQPHWDVIDTPGVNNFIPSSEDEVVTRNILLDDNPARILQVIDAKNLRRGLLLSLQLAEMGL</sequence>
<dbReference type="InterPro" id="IPR050860">
    <property type="entry name" value="FeoB_GTPase"/>
</dbReference>
<dbReference type="PANTHER" id="PTHR43185">
    <property type="entry name" value="FERROUS IRON TRANSPORT PROTEIN B"/>
    <property type="match status" value="1"/>
</dbReference>
<dbReference type="PANTHER" id="PTHR43185:SF1">
    <property type="entry name" value="FE(2+) TRANSPORTER FEOB"/>
    <property type="match status" value="1"/>
</dbReference>